<evidence type="ECO:0000259" key="8">
    <source>
        <dbReference type="Pfam" id="PF14322"/>
    </source>
</evidence>
<evidence type="ECO:0000256" key="6">
    <source>
        <dbReference type="SAM" id="SignalP"/>
    </source>
</evidence>
<evidence type="ECO:0000256" key="3">
    <source>
        <dbReference type="ARBA" id="ARBA00022729"/>
    </source>
</evidence>
<dbReference type="InterPro" id="IPR033985">
    <property type="entry name" value="SusD-like_N"/>
</dbReference>
<dbReference type="AlphaFoldDB" id="A0A7J5K0H8"/>
<dbReference type="EMBL" id="WCRW01000006">
    <property type="protein sequence ID" value="KAB4456547.1"/>
    <property type="molecule type" value="Genomic_DNA"/>
</dbReference>
<proteinExistence type="inferred from homology"/>
<dbReference type="SUPFAM" id="SSF48452">
    <property type="entry name" value="TPR-like"/>
    <property type="match status" value="1"/>
</dbReference>
<keyword evidence="4" id="KW-0472">Membrane</keyword>
<comment type="subcellular location">
    <subcellularLocation>
        <location evidence="1">Cell outer membrane</location>
    </subcellularLocation>
</comment>
<gene>
    <name evidence="9" type="ORF">GAN75_11795</name>
</gene>
<comment type="caution">
    <text evidence="9">The sequence shown here is derived from an EMBL/GenBank/DDBJ whole genome shotgun (WGS) entry which is preliminary data.</text>
</comment>
<evidence type="ECO:0000256" key="5">
    <source>
        <dbReference type="ARBA" id="ARBA00023237"/>
    </source>
</evidence>
<feature type="chain" id="PRO_5029565659" evidence="6">
    <location>
        <begin position="23"/>
        <end position="699"/>
    </location>
</feature>
<dbReference type="InterPro" id="IPR012944">
    <property type="entry name" value="SusD_RagB_dom"/>
</dbReference>
<evidence type="ECO:0000313" key="9">
    <source>
        <dbReference type="EMBL" id="KAB4456547.1"/>
    </source>
</evidence>
<organism evidence="9 10">
    <name type="scientific">Bacteroides thetaiotaomicron</name>
    <dbReference type="NCBI Taxonomy" id="818"/>
    <lineage>
        <taxon>Bacteria</taxon>
        <taxon>Pseudomonadati</taxon>
        <taxon>Bacteroidota</taxon>
        <taxon>Bacteroidia</taxon>
        <taxon>Bacteroidales</taxon>
        <taxon>Bacteroidaceae</taxon>
        <taxon>Bacteroides</taxon>
    </lineage>
</organism>
<evidence type="ECO:0000256" key="4">
    <source>
        <dbReference type="ARBA" id="ARBA00023136"/>
    </source>
</evidence>
<reference evidence="9 10" key="1">
    <citation type="journal article" date="2019" name="Nat. Med.">
        <title>A library of human gut bacterial isolates paired with longitudinal multiomics data enables mechanistic microbiome research.</title>
        <authorList>
            <person name="Poyet M."/>
            <person name="Groussin M."/>
            <person name="Gibbons S.M."/>
            <person name="Avila-Pacheco J."/>
            <person name="Jiang X."/>
            <person name="Kearney S.M."/>
            <person name="Perrotta A.R."/>
            <person name="Berdy B."/>
            <person name="Zhao S."/>
            <person name="Lieberman T.D."/>
            <person name="Swanson P.K."/>
            <person name="Smith M."/>
            <person name="Roesemann S."/>
            <person name="Alexander J.E."/>
            <person name="Rich S.A."/>
            <person name="Livny J."/>
            <person name="Vlamakis H."/>
            <person name="Clish C."/>
            <person name="Bullock K."/>
            <person name="Deik A."/>
            <person name="Scott J."/>
            <person name="Pierce K.A."/>
            <person name="Xavier R.J."/>
            <person name="Alm E.J."/>
        </authorList>
    </citation>
    <scope>NUCLEOTIDE SEQUENCE [LARGE SCALE GENOMIC DNA]</scope>
    <source>
        <strain evidence="9 10">BIOML-A160</strain>
    </source>
</reference>
<name>A0A7J5K0H8_BACT4</name>
<feature type="domain" description="SusD-like N-terminal" evidence="8">
    <location>
        <begin position="48"/>
        <end position="234"/>
    </location>
</feature>
<accession>A0A7J5K0H8</accession>
<dbReference type="Proteomes" id="UP000436825">
    <property type="component" value="Unassembled WGS sequence"/>
</dbReference>
<evidence type="ECO:0000259" key="7">
    <source>
        <dbReference type="Pfam" id="PF07980"/>
    </source>
</evidence>
<feature type="domain" description="RagB/SusD" evidence="7">
    <location>
        <begin position="346"/>
        <end position="695"/>
    </location>
</feature>
<dbReference type="RefSeq" id="WP_288676297.1">
    <property type="nucleotide sequence ID" value="NZ_JBLHAB010000004.1"/>
</dbReference>
<dbReference type="GO" id="GO:0009279">
    <property type="term" value="C:cell outer membrane"/>
    <property type="evidence" value="ECO:0007669"/>
    <property type="project" value="UniProtKB-SubCell"/>
</dbReference>
<dbReference type="Pfam" id="PF07980">
    <property type="entry name" value="SusD_RagB"/>
    <property type="match status" value="1"/>
</dbReference>
<dbReference type="InterPro" id="IPR011990">
    <property type="entry name" value="TPR-like_helical_dom_sf"/>
</dbReference>
<evidence type="ECO:0000256" key="1">
    <source>
        <dbReference type="ARBA" id="ARBA00004442"/>
    </source>
</evidence>
<evidence type="ECO:0000313" key="10">
    <source>
        <dbReference type="Proteomes" id="UP000436825"/>
    </source>
</evidence>
<dbReference type="Gene3D" id="1.25.40.390">
    <property type="match status" value="1"/>
</dbReference>
<keyword evidence="5" id="KW-0998">Cell outer membrane</keyword>
<comment type="similarity">
    <text evidence="2">Belongs to the SusD family.</text>
</comment>
<dbReference type="Pfam" id="PF14322">
    <property type="entry name" value="SusD-like_3"/>
    <property type="match status" value="1"/>
</dbReference>
<evidence type="ECO:0000256" key="2">
    <source>
        <dbReference type="ARBA" id="ARBA00006275"/>
    </source>
</evidence>
<dbReference type="PROSITE" id="PS51257">
    <property type="entry name" value="PROKAR_LIPOPROTEIN"/>
    <property type="match status" value="1"/>
</dbReference>
<keyword evidence="3 6" id="KW-0732">Signal</keyword>
<feature type="signal peptide" evidence="6">
    <location>
        <begin position="1"/>
        <end position="22"/>
    </location>
</feature>
<protein>
    <submittedName>
        <fullName evidence="9">RagB/SusD family nutrient uptake outer membrane protein</fullName>
    </submittedName>
</protein>
<sequence>MKKVIIILSFMTGLGFSLTGCADYLDSDYLFDERLTIEDVFSSKDYTNEWIARAYAYLGDDYMQDVCSKKSLPFNFADDMYFGDESDGYKNWKSGQYTEEGVLGSKNQSEKVWKTAYQGIRQVSIFLNNIDRNKEFSEEEIADFKGQSHFLRAYFYWFMLRLYGPIPIIPDEGLDYMDSYDNLAYPRNTYDECVAYITDELIKAANVLPLQRPVQEIARPTRGAALALRAKVLLFAASPLYNGKAPASVAAALVNKDGTHLLPESYDETKWAKAAAAAKDVMDLNYYELYVAPSRAVGELAYPATIAPPYHKEFSEQDWPNGWRNIDPFESYRSIFNGAVAASANPELIFTRGQNQGGENLKVLVIHQLPRNAAGGYGSHGITQKQCDAYYMNDGKDCAGMNDMYADRAGYEGRYNLNSRSKDFVTTEELAEYPELGPLGAGVSKQYVQREPRFYASVAYNGSTWNLLRALNDDTHDEEKNVQVYYYRGDGHDGYKTSTYWLRTGIGIKKYVHPDDISYTQKNAYDVSRVTFKPDPAIRYAEILLIYAEALNELGGSYEIASWDGSKKHSISRNESEMKKGIRPVRIRAGLPDYSEEDYGNPSKFRVKLKRERQIELFAEGHRYFDLRRWMDAPEEEAAPVYGCNMLATEDMKVEFHTPVICTSLPTIFAEKMWFWPINHKELKHNVNLIQNPGWTNPE</sequence>